<gene>
    <name evidence="8" type="ORF">HNQ59_001827</name>
</gene>
<feature type="transmembrane region" description="Helical" evidence="6">
    <location>
        <begin position="72"/>
        <end position="91"/>
    </location>
</feature>
<protein>
    <submittedName>
        <fullName evidence="8">Drug/metabolite transporter (DMT)-like permease</fullName>
    </submittedName>
</protein>
<proteinExistence type="predicted"/>
<feature type="transmembrane region" description="Helical" evidence="6">
    <location>
        <begin position="217"/>
        <end position="239"/>
    </location>
</feature>
<feature type="transmembrane region" description="Helical" evidence="6">
    <location>
        <begin position="159"/>
        <end position="178"/>
    </location>
</feature>
<evidence type="ECO:0000256" key="1">
    <source>
        <dbReference type="ARBA" id="ARBA00004651"/>
    </source>
</evidence>
<keyword evidence="9" id="KW-1185">Reference proteome</keyword>
<keyword evidence="5 6" id="KW-0472">Membrane</keyword>
<evidence type="ECO:0000259" key="7">
    <source>
        <dbReference type="Pfam" id="PF00892"/>
    </source>
</evidence>
<dbReference type="InterPro" id="IPR000620">
    <property type="entry name" value="EamA_dom"/>
</dbReference>
<feature type="transmembrane region" description="Helical" evidence="6">
    <location>
        <begin position="185"/>
        <end position="205"/>
    </location>
</feature>
<evidence type="ECO:0000256" key="6">
    <source>
        <dbReference type="SAM" id="Phobius"/>
    </source>
</evidence>
<dbReference type="PANTHER" id="PTHR32322">
    <property type="entry name" value="INNER MEMBRANE TRANSPORTER"/>
    <property type="match status" value="1"/>
</dbReference>
<evidence type="ECO:0000313" key="8">
    <source>
        <dbReference type="EMBL" id="MBB5018538.1"/>
    </source>
</evidence>
<feature type="transmembrane region" description="Helical" evidence="6">
    <location>
        <begin position="41"/>
        <end position="60"/>
    </location>
</feature>
<feature type="transmembrane region" description="Helical" evidence="6">
    <location>
        <begin position="251"/>
        <end position="270"/>
    </location>
</feature>
<keyword evidence="3 6" id="KW-0812">Transmembrane</keyword>
<dbReference type="InterPro" id="IPR037185">
    <property type="entry name" value="EmrE-like"/>
</dbReference>
<dbReference type="InterPro" id="IPR050638">
    <property type="entry name" value="AA-Vitamin_Transporters"/>
</dbReference>
<dbReference type="Proteomes" id="UP000575898">
    <property type="component" value="Unassembled WGS sequence"/>
</dbReference>
<accession>A0A840MIR0</accession>
<comment type="caution">
    <text evidence="8">The sequence shown here is derived from an EMBL/GenBank/DDBJ whole genome shotgun (WGS) entry which is preliminary data.</text>
</comment>
<organism evidence="8 9">
    <name type="scientific">Chitinivorax tropicus</name>
    <dbReference type="NCBI Taxonomy" id="714531"/>
    <lineage>
        <taxon>Bacteria</taxon>
        <taxon>Pseudomonadati</taxon>
        <taxon>Pseudomonadota</taxon>
        <taxon>Betaproteobacteria</taxon>
        <taxon>Chitinivorax</taxon>
    </lineage>
</organism>
<feature type="transmembrane region" description="Helical" evidence="6">
    <location>
        <begin position="97"/>
        <end position="117"/>
    </location>
</feature>
<feature type="transmembrane region" description="Helical" evidence="6">
    <location>
        <begin position="276"/>
        <end position="293"/>
    </location>
</feature>
<dbReference type="PANTHER" id="PTHR32322:SF18">
    <property type="entry name" value="S-ADENOSYLMETHIONINE_S-ADENOSYLHOMOCYSTEINE TRANSPORTER"/>
    <property type="match status" value="1"/>
</dbReference>
<sequence>MSTHPRLSYFLLTLTSLFWSGNFVVARATHAAIAPMTLSFARWTIALLILLPWVGKRAWLQRQLLRTHYKRIVLLGILGVAGFNSFVYAGLQYTTAMNAVLLNSFIPILIVLIGWAFQKQALSRASMIGILTSFGGVMLIVSRADWQTLTHLSINQGDALVFCAVVCWAIYTVLLRGLPQTMDRLAMLVAVVAVGWLVLALPFTYEVWGLQHHTDLNLPNLLTFLYVGIFPSVLAYLFYNRGVADVGPAKAGAFIHLMPAFGSILAMLFLGEKLQSYHAGGIALIFCGIYLNTRQ</sequence>
<dbReference type="RefSeq" id="WP_184037959.1">
    <property type="nucleotide sequence ID" value="NZ_JACHHY010000009.1"/>
</dbReference>
<name>A0A840MIR0_9PROT</name>
<keyword evidence="4 6" id="KW-1133">Transmembrane helix</keyword>
<comment type="subcellular location">
    <subcellularLocation>
        <location evidence="1">Cell membrane</location>
        <topology evidence="1">Multi-pass membrane protein</topology>
    </subcellularLocation>
</comment>
<dbReference type="EMBL" id="JACHHY010000009">
    <property type="protein sequence ID" value="MBB5018538.1"/>
    <property type="molecule type" value="Genomic_DNA"/>
</dbReference>
<dbReference type="AlphaFoldDB" id="A0A840MIR0"/>
<evidence type="ECO:0000313" key="9">
    <source>
        <dbReference type="Proteomes" id="UP000575898"/>
    </source>
</evidence>
<evidence type="ECO:0000256" key="2">
    <source>
        <dbReference type="ARBA" id="ARBA00022475"/>
    </source>
</evidence>
<dbReference type="Pfam" id="PF00892">
    <property type="entry name" value="EamA"/>
    <property type="match status" value="2"/>
</dbReference>
<keyword evidence="2" id="KW-1003">Cell membrane</keyword>
<dbReference type="GO" id="GO:0005886">
    <property type="term" value="C:plasma membrane"/>
    <property type="evidence" value="ECO:0007669"/>
    <property type="project" value="UniProtKB-SubCell"/>
</dbReference>
<evidence type="ECO:0000256" key="5">
    <source>
        <dbReference type="ARBA" id="ARBA00023136"/>
    </source>
</evidence>
<feature type="domain" description="EamA" evidence="7">
    <location>
        <begin position="8"/>
        <end position="141"/>
    </location>
</feature>
<feature type="domain" description="EamA" evidence="7">
    <location>
        <begin position="157"/>
        <end position="293"/>
    </location>
</feature>
<dbReference type="SUPFAM" id="SSF103481">
    <property type="entry name" value="Multidrug resistance efflux transporter EmrE"/>
    <property type="match status" value="2"/>
</dbReference>
<evidence type="ECO:0000256" key="4">
    <source>
        <dbReference type="ARBA" id="ARBA00022989"/>
    </source>
</evidence>
<reference evidence="8 9" key="1">
    <citation type="submission" date="2020-08" db="EMBL/GenBank/DDBJ databases">
        <title>Genomic Encyclopedia of Type Strains, Phase IV (KMG-IV): sequencing the most valuable type-strain genomes for metagenomic binning, comparative biology and taxonomic classification.</title>
        <authorList>
            <person name="Goeker M."/>
        </authorList>
    </citation>
    <scope>NUCLEOTIDE SEQUENCE [LARGE SCALE GENOMIC DNA]</scope>
    <source>
        <strain evidence="8 9">DSM 27165</strain>
    </source>
</reference>
<feature type="transmembrane region" description="Helical" evidence="6">
    <location>
        <begin position="124"/>
        <end position="144"/>
    </location>
</feature>
<evidence type="ECO:0000256" key="3">
    <source>
        <dbReference type="ARBA" id="ARBA00022692"/>
    </source>
</evidence>